<sequence>MVNFTLMTALILYSFSWISVSGSHSVTVQPGEDVTLLCPNVSRYDGVSFWFRLINDSQVRCISVKFNSKSKVEFCVGLQNEKYEISSNITVLFLKIKQVDLSDSGLYFCGFYSNGRPIFSVKHLNVEGSDEAQNDMESKQKEDEFDTIWLISMILGGLTFFLLVVIVGLVVQIRKLQTAHKEEQNLKQRQNPHVEDLNYAAVAFRPKAKQRQMEQNVIY</sequence>
<dbReference type="InterPro" id="IPR013106">
    <property type="entry name" value="Ig_V-set"/>
</dbReference>
<dbReference type="PANTHER" id="PTHR19433:SF111">
    <property type="entry name" value="T CELL RECEPTOR ALPHA VARIABLE 4"/>
    <property type="match status" value="1"/>
</dbReference>
<comment type="subcellular location">
    <subcellularLocation>
        <location evidence="1">Cell membrane</location>
    </subcellularLocation>
</comment>
<dbReference type="GeneTree" id="ENSGT01090000260248"/>
<reference evidence="11" key="2">
    <citation type="submission" date="2025-08" db="UniProtKB">
        <authorList>
            <consortium name="Ensembl"/>
        </authorList>
    </citation>
    <scope>IDENTIFICATION</scope>
</reference>
<organism evidence="11 12">
    <name type="scientific">Anabas testudineus</name>
    <name type="common">Climbing perch</name>
    <name type="synonym">Anthias testudineus</name>
    <dbReference type="NCBI Taxonomy" id="64144"/>
    <lineage>
        <taxon>Eukaryota</taxon>
        <taxon>Metazoa</taxon>
        <taxon>Chordata</taxon>
        <taxon>Craniata</taxon>
        <taxon>Vertebrata</taxon>
        <taxon>Euteleostomi</taxon>
        <taxon>Actinopterygii</taxon>
        <taxon>Neopterygii</taxon>
        <taxon>Teleostei</taxon>
        <taxon>Neoteleostei</taxon>
        <taxon>Acanthomorphata</taxon>
        <taxon>Anabantaria</taxon>
        <taxon>Anabantiformes</taxon>
        <taxon>Anabantoidei</taxon>
        <taxon>Anabantidae</taxon>
        <taxon>Anabas</taxon>
    </lineage>
</organism>
<evidence type="ECO:0000256" key="6">
    <source>
        <dbReference type="ARBA" id="ARBA00023157"/>
    </source>
</evidence>
<dbReference type="InterPro" id="IPR013783">
    <property type="entry name" value="Ig-like_fold"/>
</dbReference>
<dbReference type="GO" id="GO:0005886">
    <property type="term" value="C:plasma membrane"/>
    <property type="evidence" value="ECO:0007669"/>
    <property type="project" value="UniProtKB-SubCell"/>
</dbReference>
<evidence type="ECO:0000256" key="3">
    <source>
        <dbReference type="ARBA" id="ARBA00022729"/>
    </source>
</evidence>
<evidence type="ECO:0000256" key="8">
    <source>
        <dbReference type="SAM" id="Phobius"/>
    </source>
</evidence>
<proteinExistence type="predicted"/>
<reference evidence="11" key="1">
    <citation type="submission" date="2021-04" db="EMBL/GenBank/DDBJ databases">
        <authorList>
            <consortium name="Wellcome Sanger Institute Data Sharing"/>
        </authorList>
    </citation>
    <scope>NUCLEOTIDE SEQUENCE [LARGE SCALE GENOMIC DNA]</scope>
</reference>
<dbReference type="InParanoid" id="A0A3Q1J716"/>
<evidence type="ECO:0000256" key="9">
    <source>
        <dbReference type="SAM" id="SignalP"/>
    </source>
</evidence>
<evidence type="ECO:0000256" key="2">
    <source>
        <dbReference type="ARBA" id="ARBA00022475"/>
    </source>
</evidence>
<dbReference type="Pfam" id="PF07686">
    <property type="entry name" value="V-set"/>
    <property type="match status" value="1"/>
</dbReference>
<feature type="signal peptide" evidence="9">
    <location>
        <begin position="1"/>
        <end position="22"/>
    </location>
</feature>
<evidence type="ECO:0000313" key="11">
    <source>
        <dbReference type="Ensembl" id="ENSATEP00000027094.3"/>
    </source>
</evidence>
<accession>A0A3Q1J716</accession>
<dbReference type="PANTHER" id="PTHR19433">
    <property type="entry name" value="T-CELL RECEPTOR ALPHA CHAIN V REGION-RELATED"/>
    <property type="match status" value="1"/>
</dbReference>
<keyword evidence="2" id="KW-1003">Cell membrane</keyword>
<protein>
    <recommendedName>
        <fullName evidence="10">Immunoglobulin domain-containing protein</fullName>
    </recommendedName>
</protein>
<feature type="chain" id="PRO_5043926983" description="Immunoglobulin domain-containing protein" evidence="9">
    <location>
        <begin position="23"/>
        <end position="219"/>
    </location>
</feature>
<dbReference type="Ensembl" id="ENSATET00000027522.3">
    <property type="protein sequence ID" value="ENSATEP00000027094.3"/>
    <property type="gene ID" value="ENSATEG00000018911.3"/>
</dbReference>
<evidence type="ECO:0000313" key="12">
    <source>
        <dbReference type="Proteomes" id="UP000265040"/>
    </source>
</evidence>
<feature type="transmembrane region" description="Helical" evidence="8">
    <location>
        <begin position="148"/>
        <end position="171"/>
    </location>
</feature>
<evidence type="ECO:0000256" key="7">
    <source>
        <dbReference type="ARBA" id="ARBA00023180"/>
    </source>
</evidence>
<keyword evidence="8" id="KW-0812">Transmembrane</keyword>
<reference evidence="11" key="3">
    <citation type="submission" date="2025-09" db="UniProtKB">
        <authorList>
            <consortium name="Ensembl"/>
        </authorList>
    </citation>
    <scope>IDENTIFICATION</scope>
</reference>
<keyword evidence="6" id="KW-1015">Disulfide bond</keyword>
<evidence type="ECO:0000256" key="1">
    <source>
        <dbReference type="ARBA" id="ARBA00004236"/>
    </source>
</evidence>
<feature type="domain" description="Immunoglobulin" evidence="10">
    <location>
        <begin position="23"/>
        <end position="127"/>
    </location>
</feature>
<dbReference type="SMART" id="SM00409">
    <property type="entry name" value="IG"/>
    <property type="match status" value="1"/>
</dbReference>
<keyword evidence="7" id="KW-0325">Glycoprotein</keyword>
<dbReference type="InterPro" id="IPR036179">
    <property type="entry name" value="Ig-like_dom_sf"/>
</dbReference>
<dbReference type="SUPFAM" id="SSF48726">
    <property type="entry name" value="Immunoglobulin"/>
    <property type="match status" value="1"/>
</dbReference>
<dbReference type="GO" id="GO:0009617">
    <property type="term" value="P:response to bacterium"/>
    <property type="evidence" value="ECO:0007669"/>
    <property type="project" value="TreeGrafter"/>
</dbReference>
<evidence type="ECO:0000256" key="5">
    <source>
        <dbReference type="ARBA" id="ARBA00023136"/>
    </source>
</evidence>
<keyword evidence="4" id="KW-0391">Immunity</keyword>
<dbReference type="Gene3D" id="2.60.40.10">
    <property type="entry name" value="Immunoglobulins"/>
    <property type="match status" value="1"/>
</dbReference>
<dbReference type="InterPro" id="IPR003599">
    <property type="entry name" value="Ig_sub"/>
</dbReference>
<name>A0A3Q1J716_ANATE</name>
<keyword evidence="3 9" id="KW-0732">Signal</keyword>
<dbReference type="GO" id="GO:0002376">
    <property type="term" value="P:immune system process"/>
    <property type="evidence" value="ECO:0007669"/>
    <property type="project" value="UniProtKB-KW"/>
</dbReference>
<evidence type="ECO:0000256" key="4">
    <source>
        <dbReference type="ARBA" id="ARBA00022859"/>
    </source>
</evidence>
<dbReference type="AlphaFoldDB" id="A0A3Q1J716"/>
<dbReference type="Proteomes" id="UP000265040">
    <property type="component" value="Chromosome 18"/>
</dbReference>
<dbReference type="InterPro" id="IPR052051">
    <property type="entry name" value="TCR_complex_component"/>
</dbReference>
<keyword evidence="5 8" id="KW-0472">Membrane</keyword>
<dbReference type="FunCoup" id="A0A3Q1J716">
    <property type="interactions" value="33"/>
</dbReference>
<keyword evidence="12" id="KW-1185">Reference proteome</keyword>
<keyword evidence="8" id="KW-1133">Transmembrane helix</keyword>
<evidence type="ECO:0000259" key="10">
    <source>
        <dbReference type="SMART" id="SM00409"/>
    </source>
</evidence>